<dbReference type="InterPro" id="IPR001036">
    <property type="entry name" value="Acrflvin-R"/>
</dbReference>
<dbReference type="Gene3D" id="3.30.70.1430">
    <property type="entry name" value="Multidrug efflux transporter AcrB pore domain"/>
    <property type="match status" value="2"/>
</dbReference>
<dbReference type="Proteomes" id="UP001209229">
    <property type="component" value="Unassembled WGS sequence"/>
</dbReference>
<feature type="transmembrane region" description="Helical" evidence="1">
    <location>
        <begin position="31"/>
        <end position="51"/>
    </location>
</feature>
<dbReference type="PRINTS" id="PR00702">
    <property type="entry name" value="ACRIFLAVINRP"/>
</dbReference>
<feature type="transmembrane region" description="Helical" evidence="1">
    <location>
        <begin position="356"/>
        <end position="372"/>
    </location>
</feature>
<feature type="transmembrane region" description="Helical" evidence="1">
    <location>
        <begin position="597"/>
        <end position="614"/>
    </location>
</feature>
<dbReference type="Gene3D" id="3.30.70.1440">
    <property type="entry name" value="Multidrug efflux transporter AcrB pore domain"/>
    <property type="match status" value="1"/>
</dbReference>
<gene>
    <name evidence="2" type="ORF">OM075_00830</name>
</gene>
<accession>A0AAE3M0V0</accession>
<protein>
    <submittedName>
        <fullName evidence="2">Efflux RND transporter permease subunit</fullName>
    </submittedName>
</protein>
<dbReference type="RefSeq" id="WP_301188555.1">
    <property type="nucleotide sequence ID" value="NZ_JAPDPJ010000001.1"/>
</dbReference>
<dbReference type="SUPFAM" id="SSF82866">
    <property type="entry name" value="Multidrug efflux transporter AcrB transmembrane domain"/>
    <property type="match status" value="2"/>
</dbReference>
<feature type="transmembrane region" description="Helical" evidence="1">
    <location>
        <begin position="379"/>
        <end position="398"/>
    </location>
</feature>
<keyword evidence="3" id="KW-1185">Reference proteome</keyword>
<feature type="transmembrane region" description="Helical" evidence="1">
    <location>
        <begin position="941"/>
        <end position="961"/>
    </location>
</feature>
<dbReference type="Gene3D" id="1.20.1640.10">
    <property type="entry name" value="Multidrug efflux transporter AcrB transmembrane domain"/>
    <property type="match status" value="2"/>
</dbReference>
<feature type="transmembrane region" description="Helical" evidence="1">
    <location>
        <begin position="481"/>
        <end position="508"/>
    </location>
</feature>
<dbReference type="Gene3D" id="3.30.70.1320">
    <property type="entry name" value="Multidrug efflux transporter AcrB pore domain like"/>
    <property type="match status" value="1"/>
</dbReference>
<evidence type="ECO:0000256" key="1">
    <source>
        <dbReference type="SAM" id="Phobius"/>
    </source>
</evidence>
<dbReference type="SUPFAM" id="SSF82693">
    <property type="entry name" value="Multidrug efflux transporter AcrB pore domain, PN1, PN2, PC1 and PC2 subdomains"/>
    <property type="match status" value="2"/>
</dbReference>
<dbReference type="GO" id="GO:0005886">
    <property type="term" value="C:plasma membrane"/>
    <property type="evidence" value="ECO:0007669"/>
    <property type="project" value="TreeGrafter"/>
</dbReference>
<feature type="transmembrane region" description="Helical" evidence="1">
    <location>
        <begin position="546"/>
        <end position="569"/>
    </location>
</feature>
<dbReference type="InterPro" id="IPR027463">
    <property type="entry name" value="AcrB_DN_DC_subdom"/>
</dbReference>
<organism evidence="2 3">
    <name type="scientific">Plebeiibacterium sediminum</name>
    <dbReference type="NCBI Taxonomy" id="2992112"/>
    <lineage>
        <taxon>Bacteria</taxon>
        <taxon>Pseudomonadati</taxon>
        <taxon>Bacteroidota</taxon>
        <taxon>Bacteroidia</taxon>
        <taxon>Marinilabiliales</taxon>
        <taxon>Marinilabiliaceae</taxon>
        <taxon>Plebeiibacterium</taxon>
    </lineage>
</organism>
<evidence type="ECO:0000313" key="2">
    <source>
        <dbReference type="EMBL" id="MCW3784984.1"/>
    </source>
</evidence>
<feature type="transmembrane region" description="Helical" evidence="1">
    <location>
        <begin position="992"/>
        <end position="1016"/>
    </location>
</feature>
<sequence length="1144" mass="127450">MQENQNINKDSIKEKIVREFKLTSLALRNKTTVLLLTFSLAIFGLVSYNTLPKELFPEVELPWIMVMTPYPGNAPLDIENLVTRPIEKELETINGIKDIKSTSSQGFSYVLIVFNSGIDNKVALQDCKDAVDDAMDDLPDDLPSDPVVQDIDASEFPVVNINLSGDYSIDELKKYGEILEDRIEALSEISKVEIQGINEKEIKVNADPLKMAAHKVSFNDIENAIAYENMSISSGEIKLGNTRRSIRALGEFTSVSEIENIIVKSEEGKIVYLYDIAEVVDGYEEPSSITRLNEQPVISLQVIKKGGENLLNATAQIDDILKEIRADHIFPEALQITITNDQSDMVKAQLNSLENSMIMSMLFVILVLFFFLGTRNALFVGLAIPLSMFLSFVVLQIIGYTINMMVLFGLILALGMLVDNAIVVVENIYRFIDKGYRPIEAARRAVGEIAVAIIASTLTTLAAFFPLVFWDSVMGEFMKYLPITLIIVLSSSLFVALVIIPVFSSMFIKHSDEDKIPDKFIVIRIVVILVVLGILSYVLGLNILGSLLFIAAFVSIMNYLFFAKIGIWFKTTFLDTLERIYVKFLTGALTGKRPRNLLLGTILLLFLTIAFYFMSSPNMVFFPSGDPNFINVFVELPAGTHITATDKFAKTLEKDIIRMIEPYKGAVKSVLTNVGDGARLEDDLDFSTRDNKCLVTVSFVDYEDRGGVKTAKILKLFNDSLTYNYPGAIFTIDRDSGGPPTGKPINLEISGYDFNELVYLADTIEGIIEREQIEGIEGLKMDLNVNKPEMIVTIDREKVRRFGMSTAQVSSALRTALFGKEVSDYKIGEDKYPIQLRLKEEFRNSIPALMNQKIVFRDNMGKLMQIPISAVASFTYTTTYDAVKRIDLDRVVTLYSNVVEGYNANNVNNEIKAVLEDFEMPTGYEYKFTGEQEEQAESMEFLSFALGLAIALILIILVSQFNSIVKPFIIIASVLFSTIGVFGGLATFKMDFVVIMTGIGIVSLAGVVVNNAIVLIDYIELLKNQKRAELGLGEKVFLPVDIATECIVLAGKTRLRPVLLTAITTVLGLFPMAIGIDIDFWGLLSSFEPNISFGGDMAAMWSPMSWTVIFGLTFATFLTLIIVPVMYRIAVLTKKKMLRIMGKM</sequence>
<dbReference type="GO" id="GO:0042910">
    <property type="term" value="F:xenobiotic transmembrane transporter activity"/>
    <property type="evidence" value="ECO:0007669"/>
    <property type="project" value="TreeGrafter"/>
</dbReference>
<dbReference type="PANTHER" id="PTHR32063">
    <property type="match status" value="1"/>
</dbReference>
<dbReference type="EMBL" id="JAPDPJ010000001">
    <property type="protein sequence ID" value="MCW3784984.1"/>
    <property type="molecule type" value="Genomic_DNA"/>
</dbReference>
<feature type="transmembrane region" description="Helical" evidence="1">
    <location>
        <begin position="1058"/>
        <end position="1084"/>
    </location>
</feature>
<feature type="transmembrane region" description="Helical" evidence="1">
    <location>
        <begin position="404"/>
        <end position="425"/>
    </location>
</feature>
<dbReference type="Pfam" id="PF00873">
    <property type="entry name" value="ACR_tran"/>
    <property type="match status" value="1"/>
</dbReference>
<keyword evidence="1" id="KW-0812">Transmembrane</keyword>
<dbReference type="AlphaFoldDB" id="A0AAE3M0V0"/>
<dbReference type="SUPFAM" id="SSF82714">
    <property type="entry name" value="Multidrug efflux transporter AcrB TolC docking domain, DN and DC subdomains"/>
    <property type="match status" value="2"/>
</dbReference>
<comment type="caution">
    <text evidence="2">The sequence shown here is derived from an EMBL/GenBank/DDBJ whole genome shotgun (WGS) entry which is preliminary data.</text>
</comment>
<name>A0AAE3M0V0_9BACT</name>
<feature type="transmembrane region" description="Helical" evidence="1">
    <location>
        <begin position="1104"/>
        <end position="1127"/>
    </location>
</feature>
<feature type="transmembrane region" description="Helical" evidence="1">
    <location>
        <begin position="968"/>
        <end position="986"/>
    </location>
</feature>
<evidence type="ECO:0000313" key="3">
    <source>
        <dbReference type="Proteomes" id="UP001209229"/>
    </source>
</evidence>
<dbReference type="PANTHER" id="PTHR32063:SF0">
    <property type="entry name" value="SWARMING MOTILITY PROTEIN SWRC"/>
    <property type="match status" value="1"/>
</dbReference>
<reference evidence="2" key="1">
    <citation type="submission" date="2022-10" db="EMBL/GenBank/DDBJ databases">
        <authorList>
            <person name="Yu W.X."/>
        </authorList>
    </citation>
    <scope>NUCLEOTIDE SEQUENCE</scope>
    <source>
        <strain evidence="2">AAT</strain>
    </source>
</reference>
<dbReference type="Gene3D" id="3.30.2090.10">
    <property type="entry name" value="Multidrug efflux transporter AcrB TolC docking domain, DN and DC subdomains"/>
    <property type="match status" value="2"/>
</dbReference>
<feature type="transmembrane region" description="Helical" evidence="1">
    <location>
        <begin position="446"/>
        <end position="469"/>
    </location>
</feature>
<proteinExistence type="predicted"/>
<feature type="transmembrane region" description="Helical" evidence="1">
    <location>
        <begin position="520"/>
        <end position="540"/>
    </location>
</feature>
<keyword evidence="1" id="KW-1133">Transmembrane helix</keyword>
<keyword evidence="1" id="KW-0472">Membrane</keyword>